<dbReference type="InParanoid" id="G3AR70"/>
<dbReference type="GeneID" id="18874066"/>
<evidence type="ECO:0000313" key="2">
    <source>
        <dbReference type="Proteomes" id="UP000000709"/>
    </source>
</evidence>
<organism evidence="2">
    <name type="scientific">Spathaspora passalidarum (strain NRRL Y-27907 / 11-Y1)</name>
    <dbReference type="NCBI Taxonomy" id="619300"/>
    <lineage>
        <taxon>Eukaryota</taxon>
        <taxon>Fungi</taxon>
        <taxon>Dikarya</taxon>
        <taxon>Ascomycota</taxon>
        <taxon>Saccharomycotina</taxon>
        <taxon>Pichiomycetes</taxon>
        <taxon>Debaryomycetaceae</taxon>
        <taxon>Spathaspora</taxon>
    </lineage>
</organism>
<dbReference type="AlphaFoldDB" id="G3AR70"/>
<reference evidence="1 2" key="1">
    <citation type="journal article" date="2011" name="Proc. Natl. Acad. Sci. U.S.A.">
        <title>Comparative genomics of xylose-fermenting fungi for enhanced biofuel production.</title>
        <authorList>
            <person name="Wohlbach D.J."/>
            <person name="Kuo A."/>
            <person name="Sato T.K."/>
            <person name="Potts K.M."/>
            <person name="Salamov A.A."/>
            <person name="LaButti K.M."/>
            <person name="Sun H."/>
            <person name="Clum A."/>
            <person name="Pangilinan J.L."/>
            <person name="Lindquist E.A."/>
            <person name="Lucas S."/>
            <person name="Lapidus A."/>
            <person name="Jin M."/>
            <person name="Gunawan C."/>
            <person name="Balan V."/>
            <person name="Dale B.E."/>
            <person name="Jeffries T.W."/>
            <person name="Zinkel R."/>
            <person name="Barry K.W."/>
            <person name="Grigoriev I.V."/>
            <person name="Gasch A.P."/>
        </authorList>
    </citation>
    <scope>NUCLEOTIDE SEQUENCE [LARGE SCALE GENOMIC DNA]</scope>
    <source>
        <strain evidence="2">NRRL Y-27907 / 11-Y1</strain>
    </source>
</reference>
<accession>G3AR70</accession>
<keyword evidence="2" id="KW-1185">Reference proteome</keyword>
<dbReference type="KEGG" id="spaa:SPAPADRAFT_61818"/>
<dbReference type="HOGENOM" id="CLU_3088793_0_0_1"/>
<name>G3AR70_SPAPN</name>
<sequence>MRKSAIITVGEDQRLRQFLKARRYTYTGQISRKIPSARKKSLGDGIPAIREH</sequence>
<protein>
    <submittedName>
        <fullName evidence="1">Uncharacterized protein</fullName>
    </submittedName>
</protein>
<dbReference type="RefSeq" id="XP_007376023.1">
    <property type="nucleotide sequence ID" value="XM_007375961.1"/>
</dbReference>
<dbReference type="Proteomes" id="UP000000709">
    <property type="component" value="Unassembled WGS sequence"/>
</dbReference>
<evidence type="ECO:0000313" key="1">
    <source>
        <dbReference type="EMBL" id="EGW31245.1"/>
    </source>
</evidence>
<gene>
    <name evidence="1" type="ORF">SPAPADRAFT_61818</name>
</gene>
<dbReference type="EMBL" id="GL996503">
    <property type="protein sequence ID" value="EGW31245.1"/>
    <property type="molecule type" value="Genomic_DNA"/>
</dbReference>
<proteinExistence type="predicted"/>